<evidence type="ECO:0000256" key="3">
    <source>
        <dbReference type="ARBA" id="ARBA00023211"/>
    </source>
</evidence>
<gene>
    <name evidence="5" type="primary">argI2</name>
    <name evidence="5" type="ORF">GCM10017576_06550</name>
</gene>
<dbReference type="AlphaFoldDB" id="A0A9W6H0U1"/>
<evidence type="ECO:0000313" key="5">
    <source>
        <dbReference type="EMBL" id="GLJ60526.1"/>
    </source>
</evidence>
<dbReference type="SUPFAM" id="SSF52768">
    <property type="entry name" value="Arginase/deacetylase"/>
    <property type="match status" value="1"/>
</dbReference>
<keyword evidence="2" id="KW-0378">Hydrolase</keyword>
<dbReference type="GO" id="GO:0030145">
    <property type="term" value="F:manganese ion binding"/>
    <property type="evidence" value="ECO:0007669"/>
    <property type="project" value="TreeGrafter"/>
</dbReference>
<dbReference type="CDD" id="cd09999">
    <property type="entry name" value="Arginase-like_1"/>
    <property type="match status" value="1"/>
</dbReference>
<evidence type="ECO:0000256" key="4">
    <source>
        <dbReference type="PROSITE-ProRule" id="PRU00742"/>
    </source>
</evidence>
<keyword evidence="3" id="KW-0464">Manganese</keyword>
<accession>A0A9W6H0U1</accession>
<dbReference type="Gene3D" id="3.40.800.10">
    <property type="entry name" value="Ureohydrolase domain"/>
    <property type="match status" value="1"/>
</dbReference>
<comment type="similarity">
    <text evidence="4">Belongs to the arginase family.</text>
</comment>
<evidence type="ECO:0000256" key="1">
    <source>
        <dbReference type="ARBA" id="ARBA00022723"/>
    </source>
</evidence>
<dbReference type="EMBL" id="BSEJ01000002">
    <property type="protein sequence ID" value="GLJ60526.1"/>
    <property type="molecule type" value="Genomic_DNA"/>
</dbReference>
<evidence type="ECO:0000256" key="2">
    <source>
        <dbReference type="ARBA" id="ARBA00022801"/>
    </source>
</evidence>
<dbReference type="Proteomes" id="UP001142462">
    <property type="component" value="Unassembled WGS sequence"/>
</dbReference>
<proteinExistence type="inferred from homology"/>
<dbReference type="InterPro" id="IPR023696">
    <property type="entry name" value="Ureohydrolase_dom_sf"/>
</dbReference>
<keyword evidence="1" id="KW-0479">Metal-binding</keyword>
<sequence>MPMPEVTRRFVVVDAPSNLGLRPPEEGAVPGCYKAPRALRDTGLLNVLGAQDGGVVTPGRYRPGRVEGAVRNEATIADHSRRLAERLESIIANRGLPVVLGGDCSILIGIGLALNRSGPYGLISIDGLDYRHPGNSDSVGSAGGESLALVTGLGGALANLDGRGPYLRSSDVVSIGSRPGDEFAGDAAADGVMVIDAVTTAADTENAVREALSVVERPDLSGFWVHLDVDVIDPDLMPAVDSPEPGGLSFDQLALILGPLTASERFIGLDLTIYDPDLDPDLIHGHRITDLLARSLTRRT</sequence>
<comment type="caution">
    <text evidence="5">The sequence shown here is derived from an EMBL/GenBank/DDBJ whole genome shotgun (WGS) entry which is preliminary data.</text>
</comment>
<dbReference type="PANTHER" id="PTHR43782">
    <property type="entry name" value="ARGINASE"/>
    <property type="match status" value="1"/>
</dbReference>
<dbReference type="RefSeq" id="WP_271172253.1">
    <property type="nucleotide sequence ID" value="NZ_BSEJ01000002.1"/>
</dbReference>
<keyword evidence="6" id="KW-1185">Reference proteome</keyword>
<evidence type="ECO:0000313" key="6">
    <source>
        <dbReference type="Proteomes" id="UP001142462"/>
    </source>
</evidence>
<dbReference type="PROSITE" id="PS51409">
    <property type="entry name" value="ARGINASE_2"/>
    <property type="match status" value="1"/>
</dbReference>
<dbReference type="InterPro" id="IPR006035">
    <property type="entry name" value="Ureohydrolase"/>
</dbReference>
<dbReference type="PANTHER" id="PTHR43782:SF3">
    <property type="entry name" value="ARGINASE"/>
    <property type="match status" value="1"/>
</dbReference>
<protein>
    <submittedName>
        <fullName evidence="5">Arginase</fullName>
    </submittedName>
</protein>
<name>A0A9W6H0U1_9MICO</name>
<dbReference type="GO" id="GO:0005737">
    <property type="term" value="C:cytoplasm"/>
    <property type="evidence" value="ECO:0007669"/>
    <property type="project" value="TreeGrafter"/>
</dbReference>
<dbReference type="PRINTS" id="PR00116">
    <property type="entry name" value="ARGINASE"/>
</dbReference>
<reference evidence="5" key="2">
    <citation type="submission" date="2023-01" db="EMBL/GenBank/DDBJ databases">
        <authorList>
            <person name="Sun Q."/>
            <person name="Evtushenko L."/>
        </authorList>
    </citation>
    <scope>NUCLEOTIDE SEQUENCE</scope>
    <source>
        <strain evidence="5">VKM Ac-1020</strain>
    </source>
</reference>
<reference evidence="5" key="1">
    <citation type="journal article" date="2014" name="Int. J. Syst. Evol. Microbiol.">
        <title>Complete genome sequence of Corynebacterium casei LMG S-19264T (=DSM 44701T), isolated from a smear-ripened cheese.</title>
        <authorList>
            <consortium name="US DOE Joint Genome Institute (JGI-PGF)"/>
            <person name="Walter F."/>
            <person name="Albersmeier A."/>
            <person name="Kalinowski J."/>
            <person name="Ruckert C."/>
        </authorList>
    </citation>
    <scope>NUCLEOTIDE SEQUENCE</scope>
    <source>
        <strain evidence="5">VKM Ac-1020</strain>
    </source>
</reference>
<dbReference type="GO" id="GO:0004053">
    <property type="term" value="F:arginase activity"/>
    <property type="evidence" value="ECO:0007669"/>
    <property type="project" value="TreeGrafter"/>
</dbReference>
<dbReference type="Pfam" id="PF00491">
    <property type="entry name" value="Arginase"/>
    <property type="match status" value="1"/>
</dbReference>
<organism evidence="5 6">
    <name type="scientific">Microbacterium barkeri</name>
    <dbReference type="NCBI Taxonomy" id="33917"/>
    <lineage>
        <taxon>Bacteria</taxon>
        <taxon>Bacillati</taxon>
        <taxon>Actinomycetota</taxon>
        <taxon>Actinomycetes</taxon>
        <taxon>Micrococcales</taxon>
        <taxon>Microbacteriaceae</taxon>
        <taxon>Microbacterium</taxon>
    </lineage>
</organism>